<evidence type="ECO:0000256" key="2">
    <source>
        <dbReference type="SAM" id="MobiDB-lite"/>
    </source>
</evidence>
<keyword evidence="4" id="KW-1185">Reference proteome</keyword>
<dbReference type="Proteomes" id="UP001152300">
    <property type="component" value="Unassembled WGS sequence"/>
</dbReference>
<name>A0A9X0DG55_9HELO</name>
<feature type="compositionally biased region" description="Low complexity" evidence="2">
    <location>
        <begin position="1"/>
        <end position="17"/>
    </location>
</feature>
<evidence type="ECO:0000313" key="3">
    <source>
        <dbReference type="EMBL" id="KAJ8061669.1"/>
    </source>
</evidence>
<gene>
    <name evidence="3" type="ORF">OCU04_009470</name>
</gene>
<dbReference type="AlphaFoldDB" id="A0A9X0DG55"/>
<sequence>MGFNTSRGSSTSPSTPTIAMGSNSNPDLGAARPVSPNGTINEERLKYSGLPARNCSCQRNSIVCHHRSAIYTTATIRELNGVEQTDAKYVPHSIVLKIPPPQPESYTTHLAILRNPKHQEWKSRPHKYLSPALSNISPHYVKRFVEPAAREDLIQGIWPGRPEFTLSKVQACELDREWEQRLAYKFRKKDQVYRLEEELRRLEEEFWKQEEDKREEEMRRQRKR</sequence>
<dbReference type="EMBL" id="JAPEIS010000011">
    <property type="protein sequence ID" value="KAJ8061669.1"/>
    <property type="molecule type" value="Genomic_DNA"/>
</dbReference>
<accession>A0A9X0DG55</accession>
<feature type="coiled-coil region" evidence="1">
    <location>
        <begin position="185"/>
        <end position="219"/>
    </location>
</feature>
<keyword evidence="1" id="KW-0175">Coiled coil</keyword>
<feature type="region of interest" description="Disordered" evidence="2">
    <location>
        <begin position="1"/>
        <end position="39"/>
    </location>
</feature>
<reference evidence="3" key="1">
    <citation type="submission" date="2022-11" db="EMBL/GenBank/DDBJ databases">
        <title>Genome Resource of Sclerotinia nivalis Strain SnTB1, a Plant Pathogen Isolated from American Ginseng.</title>
        <authorList>
            <person name="Fan S."/>
        </authorList>
    </citation>
    <scope>NUCLEOTIDE SEQUENCE</scope>
    <source>
        <strain evidence="3">SnTB1</strain>
    </source>
</reference>
<evidence type="ECO:0000256" key="1">
    <source>
        <dbReference type="SAM" id="Coils"/>
    </source>
</evidence>
<organism evidence="3 4">
    <name type="scientific">Sclerotinia nivalis</name>
    <dbReference type="NCBI Taxonomy" id="352851"/>
    <lineage>
        <taxon>Eukaryota</taxon>
        <taxon>Fungi</taxon>
        <taxon>Dikarya</taxon>
        <taxon>Ascomycota</taxon>
        <taxon>Pezizomycotina</taxon>
        <taxon>Leotiomycetes</taxon>
        <taxon>Helotiales</taxon>
        <taxon>Sclerotiniaceae</taxon>
        <taxon>Sclerotinia</taxon>
    </lineage>
</organism>
<dbReference type="OrthoDB" id="3563914at2759"/>
<protein>
    <submittedName>
        <fullName evidence="3">Uncharacterized protein</fullName>
    </submittedName>
</protein>
<evidence type="ECO:0000313" key="4">
    <source>
        <dbReference type="Proteomes" id="UP001152300"/>
    </source>
</evidence>
<proteinExistence type="predicted"/>
<comment type="caution">
    <text evidence="3">The sequence shown here is derived from an EMBL/GenBank/DDBJ whole genome shotgun (WGS) entry which is preliminary data.</text>
</comment>